<dbReference type="Pfam" id="PF00072">
    <property type="entry name" value="Response_reg"/>
    <property type="match status" value="1"/>
</dbReference>
<dbReference type="GO" id="GO:0000160">
    <property type="term" value="P:phosphorelay signal transduction system"/>
    <property type="evidence" value="ECO:0007669"/>
    <property type="project" value="InterPro"/>
</dbReference>
<dbReference type="AlphaFoldDB" id="A4G810"/>
<evidence type="ECO:0000256" key="1">
    <source>
        <dbReference type="ARBA" id="ARBA00022553"/>
    </source>
</evidence>
<dbReference type="Gene3D" id="3.40.50.2300">
    <property type="match status" value="1"/>
</dbReference>
<accession>A4G810</accession>
<dbReference type="HOGENOM" id="CLU_000445_69_15_4"/>
<keyword evidence="5" id="KW-1185">Reference proteome</keyword>
<dbReference type="InterPro" id="IPR050595">
    <property type="entry name" value="Bact_response_regulator"/>
</dbReference>
<name>A4G810_HERAR</name>
<feature type="domain" description="Response regulatory" evidence="3">
    <location>
        <begin position="14"/>
        <end position="131"/>
    </location>
</feature>
<feature type="modified residue" description="4-aspartylphosphate" evidence="2">
    <location>
        <position position="65"/>
    </location>
</feature>
<organism evidence="4 5">
    <name type="scientific">Herminiimonas arsenicoxydans</name>
    <dbReference type="NCBI Taxonomy" id="204773"/>
    <lineage>
        <taxon>Bacteria</taxon>
        <taxon>Pseudomonadati</taxon>
        <taxon>Pseudomonadota</taxon>
        <taxon>Betaproteobacteria</taxon>
        <taxon>Burkholderiales</taxon>
        <taxon>Oxalobacteraceae</taxon>
        <taxon>Herminiimonas</taxon>
    </lineage>
</organism>
<dbReference type="EMBL" id="CU207211">
    <property type="protein sequence ID" value="CAL62647.1"/>
    <property type="molecule type" value="Genomic_DNA"/>
</dbReference>
<dbReference type="PANTHER" id="PTHR44591:SF3">
    <property type="entry name" value="RESPONSE REGULATORY DOMAIN-CONTAINING PROTEIN"/>
    <property type="match status" value="1"/>
</dbReference>
<proteinExistence type="predicted"/>
<evidence type="ECO:0000256" key="2">
    <source>
        <dbReference type="PROSITE-ProRule" id="PRU00169"/>
    </source>
</evidence>
<dbReference type="SMART" id="SM00448">
    <property type="entry name" value="REC"/>
    <property type="match status" value="1"/>
</dbReference>
<dbReference type="SUPFAM" id="SSF52172">
    <property type="entry name" value="CheY-like"/>
    <property type="match status" value="1"/>
</dbReference>
<dbReference type="InterPro" id="IPR011006">
    <property type="entry name" value="CheY-like_superfamily"/>
</dbReference>
<reference evidence="4 5" key="1">
    <citation type="journal article" date="2007" name="PLoS Genet.">
        <title>A tale of two oxidation states: bacterial colonization of arsenic-rich environments.</title>
        <authorList>
            <person name="Muller D."/>
            <person name="Medigue C."/>
            <person name="Koechler S."/>
            <person name="Barbe V."/>
            <person name="Barakat M."/>
            <person name="Talla E."/>
            <person name="Bonnefoy V."/>
            <person name="Krin E."/>
            <person name="Arsene-Ploetze F."/>
            <person name="Carapito C."/>
            <person name="Chandler M."/>
            <person name="Cournoyer B."/>
            <person name="Cruveiller S."/>
            <person name="Dossat C."/>
            <person name="Duval S."/>
            <person name="Heymann M."/>
            <person name="Leize E."/>
            <person name="Lieutaud A."/>
            <person name="Lievremont D."/>
            <person name="Makita Y."/>
            <person name="Mangenot S."/>
            <person name="Nitschke W."/>
            <person name="Ortet P."/>
            <person name="Perdrial N."/>
            <person name="Schoepp B."/>
            <person name="Siguier N."/>
            <person name="Simeonova D.D."/>
            <person name="Rouy Z."/>
            <person name="Segurens B."/>
            <person name="Turlin E."/>
            <person name="Vallenet D."/>
            <person name="Van Dorsselaer A."/>
            <person name="Weiss S."/>
            <person name="Weissenbach J."/>
            <person name="Lett M.C."/>
            <person name="Danchin A."/>
            <person name="Bertin P.N."/>
        </authorList>
    </citation>
    <scope>NUCLEOTIDE SEQUENCE [LARGE SCALE GENOMIC DNA]</scope>
    <source>
        <strain evidence="5">ULPAs1</strain>
    </source>
</reference>
<evidence type="ECO:0000259" key="3">
    <source>
        <dbReference type="PROSITE" id="PS50110"/>
    </source>
</evidence>
<evidence type="ECO:0000313" key="4">
    <source>
        <dbReference type="EMBL" id="CAL62647.1"/>
    </source>
</evidence>
<dbReference type="eggNOG" id="COG0784">
    <property type="taxonomic scope" value="Bacteria"/>
</dbReference>
<keyword evidence="1 2" id="KW-0597">Phosphoprotein</keyword>
<dbReference type="OrthoDB" id="9152510at2"/>
<protein>
    <submittedName>
        <fullName evidence="4">Two-component response regulator CheY-like</fullName>
    </submittedName>
</protein>
<dbReference type="Proteomes" id="UP000006697">
    <property type="component" value="Chromosome"/>
</dbReference>
<gene>
    <name evidence="4" type="ordered locus">HEAR2521</name>
</gene>
<dbReference type="InterPro" id="IPR001789">
    <property type="entry name" value="Sig_transdc_resp-reg_receiver"/>
</dbReference>
<sequence length="141" mass="15835">MNKISVDAGCNPLHIFLVEDSLDVRELMIENLAMIPGVVVSGVSESESDALAQLDMQPCDILIVDIQLKKGNGINLLRQLSERRTSDLVKIICSNNSTEIFRRVGRQYGVDHFFDKTSEFPQLFNLVRDLSSAHYECQGHL</sequence>
<dbReference type="PANTHER" id="PTHR44591">
    <property type="entry name" value="STRESS RESPONSE REGULATOR PROTEIN 1"/>
    <property type="match status" value="1"/>
</dbReference>
<evidence type="ECO:0000313" key="5">
    <source>
        <dbReference type="Proteomes" id="UP000006697"/>
    </source>
</evidence>
<dbReference type="KEGG" id="har:HEAR2521"/>
<dbReference type="STRING" id="204773.HEAR2521"/>
<dbReference type="PROSITE" id="PS50110">
    <property type="entry name" value="RESPONSE_REGULATORY"/>
    <property type="match status" value="1"/>
</dbReference>